<feature type="transmembrane region" description="Helical" evidence="10">
    <location>
        <begin position="179"/>
        <end position="197"/>
    </location>
</feature>
<feature type="domain" description="RETREG1-3/ARL6IP-like N-terminal reticulon-homology" evidence="11">
    <location>
        <begin position="38"/>
        <end position="204"/>
    </location>
</feature>
<evidence type="ECO:0000256" key="3">
    <source>
        <dbReference type="ARBA" id="ARBA00022553"/>
    </source>
</evidence>
<keyword evidence="6 10" id="KW-1133">Transmembrane helix</keyword>
<name>A0A1B6EMX1_9HEMI</name>
<evidence type="ECO:0000259" key="11">
    <source>
        <dbReference type="Pfam" id="PF24456"/>
    </source>
</evidence>
<accession>A0A1B6EMX1</accession>
<evidence type="ECO:0000256" key="4">
    <source>
        <dbReference type="ARBA" id="ARBA00022692"/>
    </source>
</evidence>
<feature type="transmembrane region" description="Helical" evidence="10">
    <location>
        <begin position="56"/>
        <end position="73"/>
    </location>
</feature>
<feature type="transmembrane region" description="Helical" evidence="10">
    <location>
        <begin position="156"/>
        <end position="173"/>
    </location>
</feature>
<comment type="subcellular location">
    <subcellularLocation>
        <location evidence="1">Endoplasmic reticulum membrane</location>
        <topology evidence="1">Multi-pass membrane protein</topology>
    </subcellularLocation>
</comment>
<dbReference type="EMBL" id="GECZ01030543">
    <property type="protein sequence ID" value="JAS39226.1"/>
    <property type="molecule type" value="Transcribed_RNA"/>
</dbReference>
<organism evidence="12">
    <name type="scientific">Cuerna arida</name>
    <dbReference type="NCBI Taxonomy" id="1464854"/>
    <lineage>
        <taxon>Eukaryota</taxon>
        <taxon>Metazoa</taxon>
        <taxon>Ecdysozoa</taxon>
        <taxon>Arthropoda</taxon>
        <taxon>Hexapoda</taxon>
        <taxon>Insecta</taxon>
        <taxon>Pterygota</taxon>
        <taxon>Neoptera</taxon>
        <taxon>Paraneoptera</taxon>
        <taxon>Hemiptera</taxon>
        <taxon>Auchenorrhyncha</taxon>
        <taxon>Membracoidea</taxon>
        <taxon>Cicadellidae</taxon>
        <taxon>Cicadellinae</taxon>
        <taxon>Proconiini</taxon>
        <taxon>Cuerna</taxon>
    </lineage>
</organism>
<evidence type="ECO:0000256" key="6">
    <source>
        <dbReference type="ARBA" id="ARBA00022989"/>
    </source>
</evidence>
<keyword evidence="7" id="KW-0072">Autophagy</keyword>
<keyword evidence="3" id="KW-0597">Phosphoprotein</keyword>
<dbReference type="Pfam" id="PF24456">
    <property type="entry name" value="RHD_RETREG1-3"/>
    <property type="match status" value="1"/>
</dbReference>
<evidence type="ECO:0000256" key="7">
    <source>
        <dbReference type="ARBA" id="ARBA00023006"/>
    </source>
</evidence>
<reference evidence="12" key="1">
    <citation type="submission" date="2015-11" db="EMBL/GenBank/DDBJ databases">
        <title>De novo transcriptome assembly of four potential Pierce s Disease insect vectors from Arizona vineyards.</title>
        <authorList>
            <person name="Tassone E.E."/>
        </authorList>
    </citation>
    <scope>NUCLEOTIDE SEQUENCE</scope>
</reference>
<evidence type="ECO:0000256" key="10">
    <source>
        <dbReference type="SAM" id="Phobius"/>
    </source>
</evidence>
<dbReference type="GO" id="GO:0061709">
    <property type="term" value="P:reticulophagy"/>
    <property type="evidence" value="ECO:0007669"/>
    <property type="project" value="InterPro"/>
</dbReference>
<dbReference type="PANTHER" id="PTHR28659">
    <property type="entry name" value="RETICULON-LIKE PROTEIN"/>
    <property type="match status" value="1"/>
</dbReference>
<gene>
    <name evidence="12" type="ORF">g.41085</name>
</gene>
<dbReference type="GO" id="GO:0005789">
    <property type="term" value="C:endoplasmic reticulum membrane"/>
    <property type="evidence" value="ECO:0007669"/>
    <property type="project" value="UniProtKB-SubCell"/>
</dbReference>
<evidence type="ECO:0000256" key="1">
    <source>
        <dbReference type="ARBA" id="ARBA00004477"/>
    </source>
</evidence>
<feature type="region of interest" description="Disordered" evidence="9">
    <location>
        <begin position="279"/>
        <end position="331"/>
    </location>
</feature>
<keyword evidence="5" id="KW-0256">Endoplasmic reticulum</keyword>
<dbReference type="InterPro" id="IPR043384">
    <property type="entry name" value="RETREG1/3"/>
</dbReference>
<feature type="compositionally biased region" description="Polar residues" evidence="9">
    <location>
        <begin position="312"/>
        <end position="323"/>
    </location>
</feature>
<comment type="similarity">
    <text evidence="2">Belongs to the RETREG family.</text>
</comment>
<evidence type="ECO:0000256" key="8">
    <source>
        <dbReference type="ARBA" id="ARBA00023136"/>
    </source>
</evidence>
<keyword evidence="8 10" id="KW-0472">Membrane</keyword>
<sequence length="402" mass="44557">MAVSNLLNRLKFWKRTINQDPLDSQLTPEHRLTITLKRYEIYLSHLQSIIMWDNPAVSVLCIVLVNILFWIFMSLEWKFYGIISSVLLALSIHDAWTGHVWPEISVEATPPPSPDTSDPTPAHPSVVAVSRLVTNGCTVVRCWAVWMRNLRQQQPGLFCCICSLLCSCLLLLGRSVSGLVLVYLLLMSALLGPALVVKCVPPQMKQTVAQYAACVQQAFAKYSTNDASDDEYLPVTTSEDIALLTRASDMHHDTYDSITNPDTSSDIVSGLVVMPSHEEDSLGNLSDLEPGASLLPLDTVDDSDSNPDDHQIQFQSGHFNGDSSSDEEAFSKDLEFTETEERNAAVLQGLSSLISQVVPSNVLSSVSLLKNVMRPQPTTTRQMETDSDNDDFEIINRDELNN</sequence>
<keyword evidence="4 10" id="KW-0812">Transmembrane</keyword>
<evidence type="ECO:0000313" key="12">
    <source>
        <dbReference type="EMBL" id="JAS39226.1"/>
    </source>
</evidence>
<evidence type="ECO:0000256" key="9">
    <source>
        <dbReference type="SAM" id="MobiDB-lite"/>
    </source>
</evidence>
<evidence type="ECO:0000256" key="5">
    <source>
        <dbReference type="ARBA" id="ARBA00022824"/>
    </source>
</evidence>
<dbReference type="PANTHER" id="PTHR28659:SF2">
    <property type="entry name" value="RETICULON-LIKE PROTEIN"/>
    <property type="match status" value="1"/>
</dbReference>
<evidence type="ECO:0000256" key="2">
    <source>
        <dbReference type="ARBA" id="ARBA00006299"/>
    </source>
</evidence>
<dbReference type="AlphaFoldDB" id="A0A1B6EMX1"/>
<dbReference type="InterPro" id="IPR057282">
    <property type="entry name" value="RETREG1-3-like_RHD"/>
</dbReference>
<proteinExistence type="inferred from homology"/>
<protein>
    <recommendedName>
        <fullName evidence="11">RETREG1-3/ARL6IP-like N-terminal reticulon-homology domain-containing protein</fullName>
    </recommendedName>
</protein>